<dbReference type="Pfam" id="PF00675">
    <property type="entry name" value="Peptidase_M16"/>
    <property type="match status" value="1"/>
</dbReference>
<sequence>MKFKKKTLPNGLRMITIPMADNPTVTVLVLVEAGSKYERKAKNGVSHFLEHMCFKGTINRPNTSDLSKELDTLGCEFNAFTGQEFTGFYAKGKASDFLKLIDIISDLYLNPLLKESEIEKEKGVIVDEINMYDDMPMQKVHEVWMSLLYGDQPAGWAIAGPRDIVRGMNRKDFIAYRKAHYVASATTVIVSGNIDEREAFKEITKKFKGVSESKKKGKKRTTTKQVSPQIATQFKETDQTHFILGVRSFPLYDERNPIVAVLGGILGSGMSSRLFRKLRDEMGVGYYVRAGNSTSTDSGYFSVSAGVANDRLEEVLQAVMTEFKGMKEELVSKEELAKVKEHLVGMMYLGLESSEDLAEYYGMQEIFRREIVTPQEREWQIRAVTAEDIQKIARIIFVDKNCNLALIGPTKEGNSFKKLLKF</sequence>
<evidence type="ECO:0008006" key="7">
    <source>
        <dbReference type="Google" id="ProtNLM"/>
    </source>
</evidence>
<dbReference type="AlphaFoldDB" id="A0A1J4V783"/>
<dbReference type="InterPro" id="IPR001431">
    <property type="entry name" value="Pept_M16_Zn_BS"/>
</dbReference>
<feature type="domain" description="Peptidase M16 N-terminal" evidence="3">
    <location>
        <begin position="18"/>
        <end position="161"/>
    </location>
</feature>
<dbReference type="Gene3D" id="3.30.830.10">
    <property type="entry name" value="Metalloenzyme, LuxS/M16 peptidase-like"/>
    <property type="match status" value="2"/>
</dbReference>
<dbReference type="Proteomes" id="UP000181992">
    <property type="component" value="Unassembled WGS sequence"/>
</dbReference>
<protein>
    <recommendedName>
        <fullName evidence="7">Peptidase M16</fullName>
    </recommendedName>
</protein>
<evidence type="ECO:0000256" key="2">
    <source>
        <dbReference type="RuleBase" id="RU004447"/>
    </source>
</evidence>
<evidence type="ECO:0000313" key="6">
    <source>
        <dbReference type="Proteomes" id="UP000181992"/>
    </source>
</evidence>
<comment type="similarity">
    <text evidence="1 2">Belongs to the peptidase M16 family.</text>
</comment>
<name>A0A1J4V783_9BACT</name>
<dbReference type="STRING" id="1805281.AUJ77_03165"/>
<reference evidence="5 6" key="1">
    <citation type="journal article" date="2016" name="Environ. Microbiol.">
        <title>Genomic resolution of a cold subsurface aquifer community provides metabolic insights for novel microbes adapted to high CO concentrations.</title>
        <authorList>
            <person name="Probst A.J."/>
            <person name="Castelle C.J."/>
            <person name="Singh A."/>
            <person name="Brown C.T."/>
            <person name="Anantharaman K."/>
            <person name="Sharon I."/>
            <person name="Hug L.A."/>
            <person name="Burstein D."/>
            <person name="Emerson J.B."/>
            <person name="Thomas B.C."/>
            <person name="Banfield J.F."/>
        </authorList>
    </citation>
    <scope>NUCLEOTIDE SEQUENCE [LARGE SCALE GENOMIC DNA]</scope>
    <source>
        <strain evidence="5">CG1_02_43_90</strain>
    </source>
</reference>
<dbReference type="Pfam" id="PF05193">
    <property type="entry name" value="Peptidase_M16_C"/>
    <property type="match status" value="1"/>
</dbReference>
<evidence type="ECO:0000259" key="4">
    <source>
        <dbReference type="Pfam" id="PF05193"/>
    </source>
</evidence>
<dbReference type="PANTHER" id="PTHR11851">
    <property type="entry name" value="METALLOPROTEASE"/>
    <property type="match status" value="1"/>
</dbReference>
<proteinExistence type="inferred from homology"/>
<dbReference type="PANTHER" id="PTHR11851:SF49">
    <property type="entry name" value="MITOCHONDRIAL-PROCESSING PEPTIDASE SUBUNIT ALPHA"/>
    <property type="match status" value="1"/>
</dbReference>
<evidence type="ECO:0000313" key="5">
    <source>
        <dbReference type="EMBL" id="OIO30422.1"/>
    </source>
</evidence>
<gene>
    <name evidence="5" type="ORF">AUJ77_03165</name>
</gene>
<organism evidence="5 6">
    <name type="scientific">Candidatus Nomurabacteria bacterium CG1_02_43_90</name>
    <dbReference type="NCBI Taxonomy" id="1805281"/>
    <lineage>
        <taxon>Bacteria</taxon>
        <taxon>Candidatus Nomuraibacteriota</taxon>
    </lineage>
</organism>
<accession>A0A1J4V783</accession>
<dbReference type="EMBL" id="MNVN01000018">
    <property type="protein sequence ID" value="OIO30422.1"/>
    <property type="molecule type" value="Genomic_DNA"/>
</dbReference>
<comment type="caution">
    <text evidence="5">The sequence shown here is derived from an EMBL/GenBank/DDBJ whole genome shotgun (WGS) entry which is preliminary data.</text>
</comment>
<dbReference type="InterPro" id="IPR007863">
    <property type="entry name" value="Peptidase_M16_C"/>
</dbReference>
<feature type="domain" description="Peptidase M16 C-terminal" evidence="4">
    <location>
        <begin position="168"/>
        <end position="341"/>
    </location>
</feature>
<dbReference type="PROSITE" id="PS00143">
    <property type="entry name" value="INSULINASE"/>
    <property type="match status" value="1"/>
</dbReference>
<dbReference type="InterPro" id="IPR011249">
    <property type="entry name" value="Metalloenz_LuxS/M16"/>
</dbReference>
<dbReference type="GO" id="GO:0004222">
    <property type="term" value="F:metalloendopeptidase activity"/>
    <property type="evidence" value="ECO:0007669"/>
    <property type="project" value="InterPro"/>
</dbReference>
<dbReference type="InterPro" id="IPR011765">
    <property type="entry name" value="Pept_M16_N"/>
</dbReference>
<dbReference type="GO" id="GO:0006508">
    <property type="term" value="P:proteolysis"/>
    <property type="evidence" value="ECO:0007669"/>
    <property type="project" value="InterPro"/>
</dbReference>
<evidence type="ECO:0000256" key="1">
    <source>
        <dbReference type="ARBA" id="ARBA00007261"/>
    </source>
</evidence>
<evidence type="ECO:0000259" key="3">
    <source>
        <dbReference type="Pfam" id="PF00675"/>
    </source>
</evidence>
<dbReference type="SUPFAM" id="SSF63411">
    <property type="entry name" value="LuxS/MPP-like metallohydrolase"/>
    <property type="match status" value="2"/>
</dbReference>
<dbReference type="InterPro" id="IPR050361">
    <property type="entry name" value="MPP/UQCRC_Complex"/>
</dbReference>
<dbReference type="GO" id="GO:0046872">
    <property type="term" value="F:metal ion binding"/>
    <property type="evidence" value="ECO:0007669"/>
    <property type="project" value="InterPro"/>
</dbReference>